<accession>A0ABV6DRH8</accession>
<keyword evidence="2" id="KW-1185">Reference proteome</keyword>
<protein>
    <submittedName>
        <fullName evidence="1">Uncharacterized protein</fullName>
    </submittedName>
</protein>
<comment type="caution">
    <text evidence="1">The sequence shown here is derived from an EMBL/GenBank/DDBJ whole genome shotgun (WGS) entry which is preliminary data.</text>
</comment>
<sequence length="85" mass="10188">EENTRKSQKNGENINLLREGKPQGFMWRSICDHTAFKKRGGPHLYSRQQVDSKYSLLVKSYPRELWMSKKKTREKVRKTEKTLIY</sequence>
<evidence type="ECO:0000313" key="2">
    <source>
        <dbReference type="Proteomes" id="UP001589776"/>
    </source>
</evidence>
<feature type="non-terminal residue" evidence="1">
    <location>
        <position position="1"/>
    </location>
</feature>
<organism evidence="1 2">
    <name type="scientific">Paenibacillus chartarius</name>
    <dbReference type="NCBI Taxonomy" id="747481"/>
    <lineage>
        <taxon>Bacteria</taxon>
        <taxon>Bacillati</taxon>
        <taxon>Bacillota</taxon>
        <taxon>Bacilli</taxon>
        <taxon>Bacillales</taxon>
        <taxon>Paenibacillaceae</taxon>
        <taxon>Paenibacillus</taxon>
    </lineage>
</organism>
<gene>
    <name evidence="1" type="ORF">ACFFK0_22955</name>
</gene>
<dbReference type="EMBL" id="JBHLWN010000089">
    <property type="protein sequence ID" value="MFC0215256.1"/>
    <property type="molecule type" value="Genomic_DNA"/>
</dbReference>
<name>A0ABV6DRH8_9BACL</name>
<dbReference type="Proteomes" id="UP001589776">
    <property type="component" value="Unassembled WGS sequence"/>
</dbReference>
<reference evidence="1 2" key="1">
    <citation type="submission" date="2024-09" db="EMBL/GenBank/DDBJ databases">
        <authorList>
            <person name="Sun Q."/>
            <person name="Mori K."/>
        </authorList>
    </citation>
    <scope>NUCLEOTIDE SEQUENCE [LARGE SCALE GENOMIC DNA]</scope>
    <source>
        <strain evidence="1 2">CCM 7759</strain>
    </source>
</reference>
<dbReference type="RefSeq" id="WP_377472696.1">
    <property type="nucleotide sequence ID" value="NZ_JBHLWN010000089.1"/>
</dbReference>
<evidence type="ECO:0000313" key="1">
    <source>
        <dbReference type="EMBL" id="MFC0215256.1"/>
    </source>
</evidence>
<proteinExistence type="predicted"/>